<dbReference type="EMBL" id="NBIV01000013">
    <property type="protein sequence ID" value="PXF48583.1"/>
    <property type="molecule type" value="Genomic_DNA"/>
</dbReference>
<keyword evidence="3 4" id="KW-0687">Ribonucleoprotein</keyword>
<reference evidence="6 7" key="1">
    <citation type="journal article" date="2018" name="Mol. Biol. Evol.">
        <title>Analysis of the draft genome of the red seaweed Gracilariopsis chorda provides insights into genome size evolution in Rhodophyta.</title>
        <authorList>
            <person name="Lee J."/>
            <person name="Yang E.C."/>
            <person name="Graf L."/>
            <person name="Yang J.H."/>
            <person name="Qiu H."/>
            <person name="Zel Zion U."/>
            <person name="Chan C.X."/>
            <person name="Stephens T.G."/>
            <person name="Weber A.P.M."/>
            <person name="Boo G.H."/>
            <person name="Boo S.M."/>
            <person name="Kim K.M."/>
            <person name="Shin Y."/>
            <person name="Jung M."/>
            <person name="Lee S.J."/>
            <person name="Yim H.S."/>
            <person name="Lee J.H."/>
            <person name="Bhattacharya D."/>
            <person name="Yoon H.S."/>
        </authorList>
    </citation>
    <scope>NUCLEOTIDE SEQUENCE [LARGE SCALE GENOMIC DNA]</scope>
    <source>
        <strain evidence="6 7">SKKU-2015</strain>
        <tissue evidence="6">Whole body</tissue>
    </source>
</reference>
<evidence type="ECO:0000256" key="5">
    <source>
        <dbReference type="SAM" id="MobiDB-lite"/>
    </source>
</evidence>
<dbReference type="GO" id="GO:0005840">
    <property type="term" value="C:ribosome"/>
    <property type="evidence" value="ECO:0007669"/>
    <property type="project" value="UniProtKB-KW"/>
</dbReference>
<dbReference type="Gene3D" id="3.30.63.20">
    <property type="match status" value="1"/>
</dbReference>
<sequence length="112" mass="12462">MAPKQGKSAQNTAAASSQAASKNAKGAKKKKWSKGKVKEKANNLVLFDQDTYEKLYKEAPKYKLITPSVLAERLHINGSLARMAIKELMAKDEIRMVLQHSSQLIYTRATNI</sequence>
<dbReference type="OrthoDB" id="3171at2759"/>
<gene>
    <name evidence="6" type="ORF">BWQ96_01752</name>
</gene>
<comment type="caution">
    <text evidence="6">The sequence shown here is derived from an EMBL/GenBank/DDBJ whole genome shotgun (WGS) entry which is preliminary data.</text>
</comment>
<feature type="region of interest" description="Disordered" evidence="5">
    <location>
        <begin position="1"/>
        <end position="36"/>
    </location>
</feature>
<evidence type="ECO:0000256" key="1">
    <source>
        <dbReference type="ARBA" id="ARBA00009106"/>
    </source>
</evidence>
<feature type="compositionally biased region" description="Low complexity" evidence="5">
    <location>
        <begin position="7"/>
        <end position="24"/>
    </location>
</feature>
<keyword evidence="2 4" id="KW-0689">Ribosomal protein</keyword>
<name>A0A2V3J2L9_9FLOR</name>
<proteinExistence type="inferred from homology"/>
<dbReference type="STRING" id="448386.A0A2V3J2L9"/>
<dbReference type="AlphaFoldDB" id="A0A2V3J2L9"/>
<accession>A0A2V3J2L9</accession>
<dbReference type="Pfam" id="PF03297">
    <property type="entry name" value="Ribosomal_S25"/>
    <property type="match status" value="1"/>
</dbReference>
<evidence type="ECO:0000313" key="6">
    <source>
        <dbReference type="EMBL" id="PXF48583.1"/>
    </source>
</evidence>
<keyword evidence="7" id="KW-1185">Reference proteome</keyword>
<evidence type="ECO:0000313" key="7">
    <source>
        <dbReference type="Proteomes" id="UP000247409"/>
    </source>
</evidence>
<dbReference type="PANTHER" id="PTHR12850">
    <property type="entry name" value="40S RIBOSOMAL PROTEIN S25"/>
    <property type="match status" value="1"/>
</dbReference>
<dbReference type="InterPro" id="IPR004977">
    <property type="entry name" value="Ribosomal_eS25"/>
</dbReference>
<evidence type="ECO:0000256" key="3">
    <source>
        <dbReference type="ARBA" id="ARBA00023274"/>
    </source>
</evidence>
<protein>
    <recommendedName>
        <fullName evidence="4">40S ribosomal protein S25</fullName>
    </recommendedName>
</protein>
<organism evidence="6 7">
    <name type="scientific">Gracilariopsis chorda</name>
    <dbReference type="NCBI Taxonomy" id="448386"/>
    <lineage>
        <taxon>Eukaryota</taxon>
        <taxon>Rhodophyta</taxon>
        <taxon>Florideophyceae</taxon>
        <taxon>Rhodymeniophycidae</taxon>
        <taxon>Gracilariales</taxon>
        <taxon>Gracilariaceae</taxon>
        <taxon>Gracilariopsis</taxon>
    </lineage>
</organism>
<evidence type="ECO:0000256" key="4">
    <source>
        <dbReference type="RuleBase" id="RU366057"/>
    </source>
</evidence>
<comment type="similarity">
    <text evidence="1 4">Belongs to the eukaryotic ribosomal protein eS25 family.</text>
</comment>
<evidence type="ECO:0000256" key="2">
    <source>
        <dbReference type="ARBA" id="ARBA00022980"/>
    </source>
</evidence>
<dbReference type="FunFam" id="3.30.63.20:FF:000001">
    <property type="entry name" value="40S ribosomal protein S25"/>
    <property type="match status" value="1"/>
</dbReference>
<feature type="compositionally biased region" description="Basic residues" evidence="5">
    <location>
        <begin position="25"/>
        <end position="35"/>
    </location>
</feature>
<dbReference type="GO" id="GO:1990904">
    <property type="term" value="C:ribonucleoprotein complex"/>
    <property type="evidence" value="ECO:0007669"/>
    <property type="project" value="UniProtKB-KW"/>
</dbReference>
<dbReference type="Proteomes" id="UP000247409">
    <property type="component" value="Unassembled WGS sequence"/>
</dbReference>